<dbReference type="STRING" id="1123357.SAMN02745244_03159"/>
<keyword evidence="4" id="KW-1185">Reference proteome</keyword>
<protein>
    <submittedName>
        <fullName evidence="3">Sirohydrochlorin ferrochelatase</fullName>
    </submittedName>
</protein>
<dbReference type="Pfam" id="PF01903">
    <property type="entry name" value="CbiX"/>
    <property type="match status" value="1"/>
</dbReference>
<evidence type="ECO:0000256" key="2">
    <source>
        <dbReference type="ARBA" id="ARBA00023239"/>
    </source>
</evidence>
<dbReference type="RefSeq" id="WP_073190088.1">
    <property type="nucleotide sequence ID" value="NZ_FQZG01000075.1"/>
</dbReference>
<proteinExistence type="predicted"/>
<dbReference type="OrthoDB" id="482456at2"/>
<accession>A0A1M6LT76</accession>
<organism evidence="3 4">
    <name type="scientific">Tessaracoccus bendigoensis DSM 12906</name>
    <dbReference type="NCBI Taxonomy" id="1123357"/>
    <lineage>
        <taxon>Bacteria</taxon>
        <taxon>Bacillati</taxon>
        <taxon>Actinomycetota</taxon>
        <taxon>Actinomycetes</taxon>
        <taxon>Propionibacteriales</taxon>
        <taxon>Propionibacteriaceae</taxon>
        <taxon>Tessaracoccus</taxon>
    </lineage>
</organism>
<dbReference type="Gene3D" id="3.40.50.1400">
    <property type="match status" value="2"/>
</dbReference>
<dbReference type="CDD" id="cd03416">
    <property type="entry name" value="CbiX_SirB_N"/>
    <property type="match status" value="1"/>
</dbReference>
<evidence type="ECO:0000313" key="4">
    <source>
        <dbReference type="Proteomes" id="UP000184512"/>
    </source>
</evidence>
<dbReference type="Proteomes" id="UP000184512">
    <property type="component" value="Unassembled WGS sequence"/>
</dbReference>
<dbReference type="GO" id="GO:0016829">
    <property type="term" value="F:lyase activity"/>
    <property type="evidence" value="ECO:0007669"/>
    <property type="project" value="UniProtKB-KW"/>
</dbReference>
<sequence>MPDIVLIARGSLDPRHAEDVDALTDAVRDRVRAGRAVGACYLDHLPPGPVELAADLTRRAVAVPLILAPGRQAQADVPSAVAALSAGGSDVRLAPTLGPDERLLDACAELLAAAGVQPDPETAVVLFAPGASGGMGVTGVAGTIERATQQEWGAWDVAAVQGEHSLENVVGRLNRGFERVVAVSFLIGAGVLRDQMAARCEGLGVQMVPGTLARTSALADLVVARATG</sequence>
<gene>
    <name evidence="3" type="ORF">SAMN02745244_03159</name>
</gene>
<evidence type="ECO:0000313" key="3">
    <source>
        <dbReference type="EMBL" id="SHJ74393.1"/>
    </source>
</evidence>
<dbReference type="AlphaFoldDB" id="A0A1M6LT76"/>
<dbReference type="EMBL" id="FQZG01000075">
    <property type="protein sequence ID" value="SHJ74393.1"/>
    <property type="molecule type" value="Genomic_DNA"/>
</dbReference>
<keyword evidence="2" id="KW-0456">Lyase</keyword>
<name>A0A1M6LT76_9ACTN</name>
<dbReference type="SUPFAM" id="SSF53800">
    <property type="entry name" value="Chelatase"/>
    <property type="match status" value="1"/>
</dbReference>
<reference evidence="4" key="1">
    <citation type="submission" date="2016-11" db="EMBL/GenBank/DDBJ databases">
        <authorList>
            <person name="Varghese N."/>
            <person name="Submissions S."/>
        </authorList>
    </citation>
    <scope>NUCLEOTIDE SEQUENCE [LARGE SCALE GENOMIC DNA]</scope>
    <source>
        <strain evidence="4">DSM 12906</strain>
    </source>
</reference>
<evidence type="ECO:0000256" key="1">
    <source>
        <dbReference type="ARBA" id="ARBA00022723"/>
    </source>
</evidence>
<dbReference type="InterPro" id="IPR002762">
    <property type="entry name" value="CbiX-like"/>
</dbReference>
<dbReference type="GO" id="GO:0046872">
    <property type="term" value="F:metal ion binding"/>
    <property type="evidence" value="ECO:0007669"/>
    <property type="project" value="UniProtKB-KW"/>
</dbReference>
<keyword evidence="1" id="KW-0479">Metal-binding</keyword>